<dbReference type="EMBL" id="VSRR010021132">
    <property type="protein sequence ID" value="MPC63683.1"/>
    <property type="molecule type" value="Genomic_DNA"/>
</dbReference>
<comment type="caution">
    <text evidence="1">The sequence shown here is derived from an EMBL/GenBank/DDBJ whole genome shotgun (WGS) entry which is preliminary data.</text>
</comment>
<evidence type="ECO:0000313" key="2">
    <source>
        <dbReference type="Proteomes" id="UP000324222"/>
    </source>
</evidence>
<evidence type="ECO:0000313" key="1">
    <source>
        <dbReference type="EMBL" id="MPC63683.1"/>
    </source>
</evidence>
<dbReference type="AlphaFoldDB" id="A0A5B7H0Y1"/>
<keyword evidence="2" id="KW-1185">Reference proteome</keyword>
<protein>
    <submittedName>
        <fullName evidence="1">Uncharacterized protein</fullName>
    </submittedName>
</protein>
<proteinExistence type="predicted"/>
<accession>A0A5B7H0Y1</accession>
<sequence length="67" mass="7862">MDVNARSYRWSESRSKVNQMCDLDETMEHVMLECVKYARDIYEMMQVVLTELGIIGTKEWKRRGGSG</sequence>
<reference evidence="1 2" key="1">
    <citation type="submission" date="2019-05" db="EMBL/GenBank/DDBJ databases">
        <title>Another draft genome of Portunus trituberculatus and its Hox gene families provides insights of decapod evolution.</title>
        <authorList>
            <person name="Jeong J.-H."/>
            <person name="Song I."/>
            <person name="Kim S."/>
            <person name="Choi T."/>
            <person name="Kim D."/>
            <person name="Ryu S."/>
            <person name="Kim W."/>
        </authorList>
    </citation>
    <scope>NUCLEOTIDE SEQUENCE [LARGE SCALE GENOMIC DNA]</scope>
    <source>
        <tissue evidence="1">Muscle</tissue>
    </source>
</reference>
<name>A0A5B7H0Y1_PORTR</name>
<dbReference type="Proteomes" id="UP000324222">
    <property type="component" value="Unassembled WGS sequence"/>
</dbReference>
<organism evidence="1 2">
    <name type="scientific">Portunus trituberculatus</name>
    <name type="common">Swimming crab</name>
    <name type="synonym">Neptunus trituberculatus</name>
    <dbReference type="NCBI Taxonomy" id="210409"/>
    <lineage>
        <taxon>Eukaryota</taxon>
        <taxon>Metazoa</taxon>
        <taxon>Ecdysozoa</taxon>
        <taxon>Arthropoda</taxon>
        <taxon>Crustacea</taxon>
        <taxon>Multicrustacea</taxon>
        <taxon>Malacostraca</taxon>
        <taxon>Eumalacostraca</taxon>
        <taxon>Eucarida</taxon>
        <taxon>Decapoda</taxon>
        <taxon>Pleocyemata</taxon>
        <taxon>Brachyura</taxon>
        <taxon>Eubrachyura</taxon>
        <taxon>Portunoidea</taxon>
        <taxon>Portunidae</taxon>
        <taxon>Portuninae</taxon>
        <taxon>Portunus</taxon>
    </lineage>
</organism>
<gene>
    <name evidence="1" type="ORF">E2C01_057785</name>
</gene>